<dbReference type="Proteomes" id="UP000283880">
    <property type="component" value="Unassembled WGS sequence"/>
</dbReference>
<dbReference type="Gene3D" id="3.50.50.60">
    <property type="entry name" value="FAD/NAD(P)-binding domain"/>
    <property type="match status" value="1"/>
</dbReference>
<dbReference type="Pfam" id="PF12831">
    <property type="entry name" value="FAD_oxidored"/>
    <property type="match status" value="1"/>
</dbReference>
<proteinExistence type="predicted"/>
<sequence>MFKSIILYKTQGDFAVTERVEAEVVVAGGGPGGICAALAAARLGKKTVLATDRPVLGGNSSSEIRVWTRGATGAGNLYGEEMGVWGELKLRNLYLNQEGNPVFWDDVLLEQVLSEPNLKLYLNTHISGMETDGKGRIAWVSGFQMMTEKELRFEGAYYIDATGDGSLGAMAGLPYRMGKESRDTYGESFAPVEEERATFGSTLFFFTKREDHPVSYIAPDYAYPRETIEELLGKGGRIANEKMDGCDYWWFETGGMADTIREAQEIGLELKRFTAGVWDYIKNSGRYDADCLTLSWEGNMPGKRESRRFITKKILTQQDILEHRAFEDGAFYGGWYLDFHPSHGFKTEEDNCTQIPVQVYAVPLGCLYPTCDSNLLFAGRDIGVSHVAFASTRIMNTCALSGQAAGTLAARCIELGKRPGDLEAEEIQGVQQTLLRNDMMIPGIRHREERDLAREAGVSSSGAECRGALLETGTFSLSDGGILVFPRRAAGTEFLVESGQTTEVSYQCYRSDVPSRLALGSRVGTMKTVIPEGKSWVRFPIPEGVADGFITLEFSENQSVIFATGEEQLTGFLLGREDSPRYCYPCLKLPDGCGLYGESNVVNGYNRPWREPGSWMSGPAFGEGGEFPWIRLDFQEPKTVREILVFFNPDLSRELNSSRASMWDDHHKFLPRTGMPPELVRSAVIDGILPDGSRREIAVLEENWRRTWRVLPPDGITVTGLILEIRGTYGASRAEIFEICVY</sequence>
<dbReference type="SUPFAM" id="SSF51905">
    <property type="entry name" value="FAD/NAD(P)-binding domain"/>
    <property type="match status" value="1"/>
</dbReference>
<keyword evidence="5" id="KW-0411">Iron-sulfur</keyword>
<evidence type="ECO:0000256" key="5">
    <source>
        <dbReference type="ARBA" id="ARBA00023014"/>
    </source>
</evidence>
<protein>
    <submittedName>
        <fullName evidence="6">FAD-dependent oxidoreductase</fullName>
    </submittedName>
</protein>
<dbReference type="AlphaFoldDB" id="A0A413FCR5"/>
<dbReference type="PANTHER" id="PTHR43498:SF1">
    <property type="entry name" value="COB--COM HETERODISULFIDE REDUCTASE IRON-SULFUR SUBUNIT A"/>
    <property type="match status" value="1"/>
</dbReference>
<comment type="caution">
    <text evidence="6">The sequence shown here is derived from an EMBL/GenBank/DDBJ whole genome shotgun (WGS) entry which is preliminary data.</text>
</comment>
<evidence type="ECO:0000256" key="4">
    <source>
        <dbReference type="ARBA" id="ARBA00023004"/>
    </source>
</evidence>
<dbReference type="OrthoDB" id="9759982at2"/>
<name>A0A413FCR5_9FIRM</name>
<accession>A0A413FCR5</accession>
<keyword evidence="2" id="KW-0479">Metal-binding</keyword>
<keyword evidence="1" id="KW-0004">4Fe-4S</keyword>
<evidence type="ECO:0000256" key="3">
    <source>
        <dbReference type="ARBA" id="ARBA00023002"/>
    </source>
</evidence>
<organism evidence="6 7">
    <name type="scientific">Enterocloster asparagiformis</name>
    <dbReference type="NCBI Taxonomy" id="333367"/>
    <lineage>
        <taxon>Bacteria</taxon>
        <taxon>Bacillati</taxon>
        <taxon>Bacillota</taxon>
        <taxon>Clostridia</taxon>
        <taxon>Lachnospirales</taxon>
        <taxon>Lachnospiraceae</taxon>
        <taxon>Enterocloster</taxon>
    </lineage>
</organism>
<evidence type="ECO:0000313" key="7">
    <source>
        <dbReference type="Proteomes" id="UP000283880"/>
    </source>
</evidence>
<dbReference type="InterPro" id="IPR036188">
    <property type="entry name" value="FAD/NAD-bd_sf"/>
</dbReference>
<evidence type="ECO:0000313" key="6">
    <source>
        <dbReference type="EMBL" id="RGX27409.1"/>
    </source>
</evidence>
<dbReference type="EMBL" id="QSBM01000013">
    <property type="protein sequence ID" value="RGX27409.1"/>
    <property type="molecule type" value="Genomic_DNA"/>
</dbReference>
<gene>
    <name evidence="6" type="ORF">DWV29_17310</name>
</gene>
<evidence type="ECO:0000256" key="1">
    <source>
        <dbReference type="ARBA" id="ARBA00022485"/>
    </source>
</evidence>
<dbReference type="GO" id="GO:0016491">
    <property type="term" value="F:oxidoreductase activity"/>
    <property type="evidence" value="ECO:0007669"/>
    <property type="project" value="UniProtKB-KW"/>
</dbReference>
<keyword evidence="4" id="KW-0408">Iron</keyword>
<keyword evidence="3" id="KW-0560">Oxidoreductase</keyword>
<reference evidence="6 7" key="1">
    <citation type="submission" date="2018-08" db="EMBL/GenBank/DDBJ databases">
        <title>A genome reference for cultivated species of the human gut microbiota.</title>
        <authorList>
            <person name="Zou Y."/>
            <person name="Xue W."/>
            <person name="Luo G."/>
        </authorList>
    </citation>
    <scope>NUCLEOTIDE SEQUENCE [LARGE SCALE GENOMIC DNA]</scope>
    <source>
        <strain evidence="6 7">AF04-15</strain>
    </source>
</reference>
<dbReference type="PANTHER" id="PTHR43498">
    <property type="entry name" value="FERREDOXIN:COB-COM HETERODISULFIDE REDUCTASE SUBUNIT A"/>
    <property type="match status" value="1"/>
</dbReference>
<dbReference type="GO" id="GO:0051539">
    <property type="term" value="F:4 iron, 4 sulfur cluster binding"/>
    <property type="evidence" value="ECO:0007669"/>
    <property type="project" value="UniProtKB-KW"/>
</dbReference>
<evidence type="ECO:0000256" key="2">
    <source>
        <dbReference type="ARBA" id="ARBA00022723"/>
    </source>
</evidence>
<dbReference type="InterPro" id="IPR039650">
    <property type="entry name" value="HdrA-like"/>
</dbReference>
<dbReference type="GO" id="GO:0046872">
    <property type="term" value="F:metal ion binding"/>
    <property type="evidence" value="ECO:0007669"/>
    <property type="project" value="UniProtKB-KW"/>
</dbReference>